<keyword evidence="10" id="KW-1185">Reference proteome</keyword>
<feature type="transmembrane region" description="Helical" evidence="7">
    <location>
        <begin position="6"/>
        <end position="27"/>
    </location>
</feature>
<evidence type="ECO:0000256" key="3">
    <source>
        <dbReference type="ARBA" id="ARBA00022692"/>
    </source>
</evidence>
<keyword evidence="4 7" id="KW-1133">Transmembrane helix</keyword>
<dbReference type="PROSITE" id="PS50216">
    <property type="entry name" value="DHHC"/>
    <property type="match status" value="1"/>
</dbReference>
<dbReference type="InterPro" id="IPR001594">
    <property type="entry name" value="Palmitoyltrfase_DHHC"/>
</dbReference>
<dbReference type="GO" id="GO:0019706">
    <property type="term" value="F:protein-cysteine S-palmitoyltransferase activity"/>
    <property type="evidence" value="ECO:0007669"/>
    <property type="project" value="UniProtKB-EC"/>
</dbReference>
<gene>
    <name evidence="9" type="ORF">pdam_00018919</name>
</gene>
<feature type="transmembrane region" description="Helical" evidence="7">
    <location>
        <begin position="169"/>
        <end position="188"/>
    </location>
</feature>
<evidence type="ECO:0000256" key="5">
    <source>
        <dbReference type="ARBA" id="ARBA00023136"/>
    </source>
</evidence>
<organism evidence="9 10">
    <name type="scientific">Pocillopora damicornis</name>
    <name type="common">Cauliflower coral</name>
    <name type="synonym">Millepora damicornis</name>
    <dbReference type="NCBI Taxonomy" id="46731"/>
    <lineage>
        <taxon>Eukaryota</taxon>
        <taxon>Metazoa</taxon>
        <taxon>Cnidaria</taxon>
        <taxon>Anthozoa</taxon>
        <taxon>Hexacorallia</taxon>
        <taxon>Scleractinia</taxon>
        <taxon>Astrocoeniina</taxon>
        <taxon>Pocilloporidae</taxon>
        <taxon>Pocillopora</taxon>
    </lineage>
</organism>
<accession>A0A3M6TC84</accession>
<evidence type="ECO:0000256" key="7">
    <source>
        <dbReference type="RuleBase" id="RU079119"/>
    </source>
</evidence>
<dbReference type="Proteomes" id="UP000275408">
    <property type="component" value="Unassembled WGS sequence"/>
</dbReference>
<dbReference type="Pfam" id="PF01529">
    <property type="entry name" value="DHHC"/>
    <property type="match status" value="1"/>
</dbReference>
<feature type="transmembrane region" description="Helical" evidence="7">
    <location>
        <begin position="39"/>
        <end position="60"/>
    </location>
</feature>
<feature type="transmembrane region" description="Helical" evidence="7">
    <location>
        <begin position="80"/>
        <end position="101"/>
    </location>
</feature>
<evidence type="ECO:0000256" key="1">
    <source>
        <dbReference type="ARBA" id="ARBA00004141"/>
    </source>
</evidence>
<dbReference type="InterPro" id="IPR039859">
    <property type="entry name" value="PFA4/ZDH16/20/ERF2-like"/>
</dbReference>
<dbReference type="OrthoDB" id="302728at2759"/>
<evidence type="ECO:0000256" key="4">
    <source>
        <dbReference type="ARBA" id="ARBA00022989"/>
    </source>
</evidence>
<dbReference type="EMBL" id="RCHS01003914">
    <property type="protein sequence ID" value="RMX38918.1"/>
    <property type="molecule type" value="Genomic_DNA"/>
</dbReference>
<comment type="caution">
    <text evidence="9">The sequence shown here is derived from an EMBL/GenBank/DDBJ whole genome shotgun (WGS) entry which is preliminary data.</text>
</comment>
<feature type="transmembrane region" description="Helical" evidence="7">
    <location>
        <begin position="216"/>
        <end position="243"/>
    </location>
</feature>
<keyword evidence="2 7" id="KW-0808">Transferase</keyword>
<reference evidence="9 10" key="1">
    <citation type="journal article" date="2018" name="Sci. Rep.">
        <title>Comparative analysis of the Pocillopora damicornis genome highlights role of immune system in coral evolution.</title>
        <authorList>
            <person name="Cunning R."/>
            <person name="Bay R.A."/>
            <person name="Gillette P."/>
            <person name="Baker A.C."/>
            <person name="Traylor-Knowles N."/>
        </authorList>
    </citation>
    <scope>NUCLEOTIDE SEQUENCE [LARGE SCALE GENOMIC DNA]</scope>
    <source>
        <strain evidence="9">RSMAS</strain>
        <tissue evidence="9">Whole animal</tissue>
    </source>
</reference>
<dbReference type="EC" id="2.3.1.225" evidence="7"/>
<dbReference type="AlphaFoldDB" id="A0A3M6TC84"/>
<keyword evidence="5 7" id="KW-0472">Membrane</keyword>
<proteinExistence type="inferred from homology"/>
<name>A0A3M6TC84_POCDA</name>
<protein>
    <recommendedName>
        <fullName evidence="7">Palmitoyltransferase</fullName>
        <ecNumber evidence="7">2.3.1.225</ecNumber>
    </recommendedName>
</protein>
<feature type="domain" description="Palmitoyltransferase DHHC" evidence="8">
    <location>
        <begin position="121"/>
        <end position="252"/>
    </location>
</feature>
<comment type="catalytic activity">
    <reaction evidence="7">
        <text>L-cysteinyl-[protein] + hexadecanoyl-CoA = S-hexadecanoyl-L-cysteinyl-[protein] + CoA</text>
        <dbReference type="Rhea" id="RHEA:36683"/>
        <dbReference type="Rhea" id="RHEA-COMP:10131"/>
        <dbReference type="Rhea" id="RHEA-COMP:11032"/>
        <dbReference type="ChEBI" id="CHEBI:29950"/>
        <dbReference type="ChEBI" id="CHEBI:57287"/>
        <dbReference type="ChEBI" id="CHEBI:57379"/>
        <dbReference type="ChEBI" id="CHEBI:74151"/>
        <dbReference type="EC" id="2.3.1.225"/>
    </reaction>
</comment>
<comment type="domain">
    <text evidence="7">The DHHC domain is required for palmitoyltransferase activity.</text>
</comment>
<keyword evidence="3 7" id="KW-0812">Transmembrane</keyword>
<evidence type="ECO:0000256" key="6">
    <source>
        <dbReference type="ARBA" id="ARBA00023315"/>
    </source>
</evidence>
<comment type="subcellular location">
    <subcellularLocation>
        <location evidence="1">Membrane</location>
        <topology evidence="1">Multi-pass membrane protein</topology>
    </subcellularLocation>
</comment>
<evidence type="ECO:0000259" key="8">
    <source>
        <dbReference type="Pfam" id="PF01529"/>
    </source>
</evidence>
<evidence type="ECO:0000313" key="9">
    <source>
        <dbReference type="EMBL" id="RMX38918.1"/>
    </source>
</evidence>
<evidence type="ECO:0000313" key="10">
    <source>
        <dbReference type="Proteomes" id="UP000275408"/>
    </source>
</evidence>
<dbReference type="PANTHER" id="PTHR12246">
    <property type="entry name" value="PALMITOYLTRANSFERASE ZDHHC16"/>
    <property type="match status" value="1"/>
</dbReference>
<keyword evidence="6 7" id="KW-0012">Acyltransferase</keyword>
<dbReference type="GO" id="GO:0016020">
    <property type="term" value="C:membrane"/>
    <property type="evidence" value="ECO:0007669"/>
    <property type="project" value="UniProtKB-SubCell"/>
</dbReference>
<comment type="similarity">
    <text evidence="7">Belongs to the DHHC palmitoyltransferase family.</text>
</comment>
<sequence length="363" mass="42344">MAFVWIMILSVGLIQGVFIISSLQTLFPRGSRKTWLYRLLKGLQITPVLFIFASAIWFFFLKSLPIEVDNPYSSFKGVGYIVIACYLWLNMVFNYLAAMIVSPGYPETRQELEEDTDIHLESLKFCTKCTRVRDKGTHHCSSCNSCVMSMSHHCPFTNNCVGLNNYAHFYLFLVYCFLGLLFAAYSTYTPFVVCMLDYPSDSPSYKVGICGELGDYAVMFLVVSFLFTFILMMCCFHTFLLIVDMSMIDFLKTCQNLTCKEWFTNILLERCLQRKKLLFRKLLLYRRENLWKFLIPGFNEIPELLPPDDFLMNLMIDDLSVYERKGYSLQLTSRSGNSSLDPYVWKFTYEENCYCEKKQTNKE</sequence>
<evidence type="ECO:0000256" key="2">
    <source>
        <dbReference type="ARBA" id="ARBA00022679"/>
    </source>
</evidence>